<dbReference type="AlphaFoldDB" id="A0A7W9Q957"/>
<protein>
    <submittedName>
        <fullName evidence="1">Uncharacterized protein</fullName>
    </submittedName>
</protein>
<gene>
    <name evidence="1" type="ORF">FHS42_002027</name>
</gene>
<dbReference type="Proteomes" id="UP000588098">
    <property type="component" value="Unassembled WGS sequence"/>
</dbReference>
<organism evidence="1 2">
    <name type="scientific">Streptomyces zagrosensis</name>
    <dbReference type="NCBI Taxonomy" id="1042984"/>
    <lineage>
        <taxon>Bacteria</taxon>
        <taxon>Bacillati</taxon>
        <taxon>Actinomycetota</taxon>
        <taxon>Actinomycetes</taxon>
        <taxon>Kitasatosporales</taxon>
        <taxon>Streptomycetaceae</taxon>
        <taxon>Streptomyces</taxon>
    </lineage>
</organism>
<comment type="caution">
    <text evidence="1">The sequence shown here is derived from an EMBL/GenBank/DDBJ whole genome shotgun (WGS) entry which is preliminary data.</text>
</comment>
<dbReference type="RefSeq" id="WP_281392718.1">
    <property type="nucleotide sequence ID" value="NZ_JACHJL010000004.1"/>
</dbReference>
<sequence>MLKLMWIEGQSPIAYTEGLQMGRLHDSPSMVTRLQAVYGLA</sequence>
<reference evidence="1 2" key="1">
    <citation type="submission" date="2020-08" db="EMBL/GenBank/DDBJ databases">
        <title>Genomic Encyclopedia of Type Strains, Phase III (KMG-III): the genomes of soil and plant-associated and newly described type strains.</title>
        <authorList>
            <person name="Whitman W."/>
        </authorList>
    </citation>
    <scope>NUCLEOTIDE SEQUENCE [LARGE SCALE GENOMIC DNA]</scope>
    <source>
        <strain evidence="1 2">CECT 8305</strain>
    </source>
</reference>
<proteinExistence type="predicted"/>
<keyword evidence="2" id="KW-1185">Reference proteome</keyword>
<evidence type="ECO:0000313" key="1">
    <source>
        <dbReference type="EMBL" id="MBB5934977.1"/>
    </source>
</evidence>
<evidence type="ECO:0000313" key="2">
    <source>
        <dbReference type="Proteomes" id="UP000588098"/>
    </source>
</evidence>
<accession>A0A7W9Q957</accession>
<name>A0A7W9Q957_9ACTN</name>
<dbReference type="EMBL" id="JACHJL010000004">
    <property type="protein sequence ID" value="MBB5934977.1"/>
    <property type="molecule type" value="Genomic_DNA"/>
</dbReference>